<evidence type="ECO:0000259" key="1">
    <source>
        <dbReference type="Pfam" id="PF10551"/>
    </source>
</evidence>
<keyword evidence="3" id="KW-1185">Reference proteome</keyword>
<dbReference type="OrthoDB" id="680713at2759"/>
<dbReference type="STRING" id="4540.A0A3L6T766"/>
<dbReference type="EMBL" id="PQIB02000002">
    <property type="protein sequence ID" value="RLN34032.1"/>
    <property type="molecule type" value="Genomic_DNA"/>
</dbReference>
<dbReference type="Pfam" id="PF10551">
    <property type="entry name" value="MULE"/>
    <property type="match status" value="1"/>
</dbReference>
<evidence type="ECO:0000313" key="3">
    <source>
        <dbReference type="Proteomes" id="UP000275267"/>
    </source>
</evidence>
<organism evidence="2 3">
    <name type="scientific">Panicum miliaceum</name>
    <name type="common">Proso millet</name>
    <name type="synonym">Broomcorn millet</name>
    <dbReference type="NCBI Taxonomy" id="4540"/>
    <lineage>
        <taxon>Eukaryota</taxon>
        <taxon>Viridiplantae</taxon>
        <taxon>Streptophyta</taxon>
        <taxon>Embryophyta</taxon>
        <taxon>Tracheophyta</taxon>
        <taxon>Spermatophyta</taxon>
        <taxon>Magnoliopsida</taxon>
        <taxon>Liliopsida</taxon>
        <taxon>Poales</taxon>
        <taxon>Poaceae</taxon>
        <taxon>PACMAD clade</taxon>
        <taxon>Panicoideae</taxon>
        <taxon>Panicodae</taxon>
        <taxon>Paniceae</taxon>
        <taxon>Panicinae</taxon>
        <taxon>Panicum</taxon>
        <taxon>Panicum sect. Panicum</taxon>
    </lineage>
</organism>
<dbReference type="PANTHER" id="PTHR47718">
    <property type="entry name" value="OS01G0519700 PROTEIN"/>
    <property type="match status" value="1"/>
</dbReference>
<reference evidence="3" key="1">
    <citation type="journal article" date="2019" name="Nat. Commun.">
        <title>The genome of broomcorn millet.</title>
        <authorList>
            <person name="Zou C."/>
            <person name="Miki D."/>
            <person name="Li D."/>
            <person name="Tang Q."/>
            <person name="Xiao L."/>
            <person name="Rajput S."/>
            <person name="Deng P."/>
            <person name="Jia W."/>
            <person name="Huang R."/>
            <person name="Zhang M."/>
            <person name="Sun Y."/>
            <person name="Hu J."/>
            <person name="Fu X."/>
            <person name="Schnable P.S."/>
            <person name="Li F."/>
            <person name="Zhang H."/>
            <person name="Feng B."/>
            <person name="Zhu X."/>
            <person name="Liu R."/>
            <person name="Schnable J.C."/>
            <person name="Zhu J.-K."/>
            <person name="Zhang H."/>
        </authorList>
    </citation>
    <scope>NUCLEOTIDE SEQUENCE [LARGE SCALE GENOMIC DNA]</scope>
</reference>
<protein>
    <recommendedName>
        <fullName evidence="1">MULE transposase domain-containing protein</fullName>
    </recommendedName>
</protein>
<dbReference type="Proteomes" id="UP000275267">
    <property type="component" value="Unassembled WGS sequence"/>
</dbReference>
<gene>
    <name evidence="2" type="ORF">C2845_PM03G35010</name>
</gene>
<dbReference type="AlphaFoldDB" id="A0A3L6T766"/>
<proteinExistence type="predicted"/>
<sequence length="186" mass="21472">MKDFQKTEIMAMEAVGIRKHVIMDVLQCRYGGYGEVGIIRKDAYNISSRYKRSRIANGDAMTVLGLMQSRQKDDPDFYYDYQMDGDGHLKTMFWCDSQSRMDYQSFGDVVIFDSTYRMNRYKMPFVPFVGMNHHRSTTVFGCGIVSDECVDSYVWMLGAFMKAMCQQKPESIITDVESYPACATRC</sequence>
<dbReference type="InterPro" id="IPR018289">
    <property type="entry name" value="MULE_transposase_dom"/>
</dbReference>
<feature type="domain" description="MULE transposase" evidence="1">
    <location>
        <begin position="109"/>
        <end position="177"/>
    </location>
</feature>
<dbReference type="PANTHER" id="PTHR47718:SF13">
    <property type="entry name" value="OS09G0290500 PROTEIN"/>
    <property type="match status" value="1"/>
</dbReference>
<accession>A0A3L6T766</accession>
<name>A0A3L6T766_PANMI</name>
<evidence type="ECO:0000313" key="2">
    <source>
        <dbReference type="EMBL" id="RLN34032.1"/>
    </source>
</evidence>
<comment type="caution">
    <text evidence="2">The sequence shown here is derived from an EMBL/GenBank/DDBJ whole genome shotgun (WGS) entry which is preliminary data.</text>
</comment>